<reference evidence="11 12" key="1">
    <citation type="submission" date="2020-01" db="EMBL/GenBank/DDBJ databases">
        <title>Genomes assembled from Gulf of Kutch pelagic sediment metagenomes.</title>
        <authorList>
            <person name="Chandrashekar M."/>
            <person name="Mahajan M.S."/>
            <person name="Dave K.J."/>
            <person name="Vatsa P."/>
            <person name="Nathani N.M."/>
        </authorList>
    </citation>
    <scope>NUCLEOTIDE SEQUENCE [LARGE SCALE GENOMIC DNA]</scope>
    <source>
        <strain evidence="11">KS3-K002</strain>
    </source>
</reference>
<dbReference type="CDD" id="cd04606">
    <property type="entry name" value="CBS_pair_Mg_transporter"/>
    <property type="match status" value="1"/>
</dbReference>
<dbReference type="InterPro" id="IPR006668">
    <property type="entry name" value="Mg_transptr_MgtE_intracell_dom"/>
</dbReference>
<feature type="domain" description="CBS" evidence="10">
    <location>
        <begin position="140"/>
        <end position="203"/>
    </location>
</feature>
<evidence type="ECO:0000313" key="11">
    <source>
        <dbReference type="EMBL" id="NIR74621.1"/>
    </source>
</evidence>
<feature type="transmembrane region" description="Helical" evidence="9">
    <location>
        <begin position="313"/>
        <end position="338"/>
    </location>
</feature>
<keyword evidence="8" id="KW-0129">CBS domain</keyword>
<name>A0AAE4ZAN2_9BACT</name>
<dbReference type="Gene3D" id="1.25.60.10">
    <property type="entry name" value="MgtE N-terminal domain-like"/>
    <property type="match status" value="1"/>
</dbReference>
<dbReference type="Proteomes" id="UP000702544">
    <property type="component" value="Unassembled WGS sequence"/>
</dbReference>
<feature type="domain" description="CBS" evidence="10">
    <location>
        <begin position="204"/>
        <end position="260"/>
    </location>
</feature>
<dbReference type="InterPro" id="IPR006667">
    <property type="entry name" value="SLC41_membr_dom"/>
</dbReference>
<dbReference type="SUPFAM" id="SSF54631">
    <property type="entry name" value="CBS-domain pair"/>
    <property type="match status" value="1"/>
</dbReference>
<dbReference type="SMART" id="SM00116">
    <property type="entry name" value="CBS"/>
    <property type="match status" value="2"/>
</dbReference>
<dbReference type="SUPFAM" id="SSF158791">
    <property type="entry name" value="MgtE N-terminal domain-like"/>
    <property type="match status" value="1"/>
</dbReference>
<feature type="transmembrane region" description="Helical" evidence="9">
    <location>
        <begin position="288"/>
        <end position="307"/>
    </location>
</feature>
<feature type="transmembrane region" description="Helical" evidence="9">
    <location>
        <begin position="386"/>
        <end position="413"/>
    </location>
</feature>
<proteinExistence type="inferred from homology"/>
<dbReference type="NCBIfam" id="TIGR00400">
    <property type="entry name" value="mgtE"/>
    <property type="match status" value="1"/>
</dbReference>
<evidence type="ECO:0000256" key="1">
    <source>
        <dbReference type="ARBA" id="ARBA00004141"/>
    </source>
</evidence>
<keyword evidence="9" id="KW-1003">Cell membrane</keyword>
<evidence type="ECO:0000256" key="4">
    <source>
        <dbReference type="ARBA" id="ARBA00022692"/>
    </source>
</evidence>
<keyword evidence="9" id="KW-0479">Metal-binding</keyword>
<evidence type="ECO:0000256" key="3">
    <source>
        <dbReference type="ARBA" id="ARBA00022448"/>
    </source>
</evidence>
<dbReference type="Gene3D" id="3.10.580.10">
    <property type="entry name" value="CBS-domain"/>
    <property type="match status" value="1"/>
</dbReference>
<organism evidence="11 12">
    <name type="scientific">Candidatus Kutchimonas denitrificans</name>
    <dbReference type="NCBI Taxonomy" id="3056748"/>
    <lineage>
        <taxon>Bacteria</taxon>
        <taxon>Pseudomonadati</taxon>
        <taxon>Gemmatimonadota</taxon>
        <taxon>Gemmatimonadia</taxon>
        <taxon>Candidatus Palauibacterales</taxon>
        <taxon>Candidatus Palauibacteraceae</taxon>
        <taxon>Candidatus Kutchimonas</taxon>
    </lineage>
</organism>
<dbReference type="PANTHER" id="PTHR43773:SF1">
    <property type="entry name" value="MAGNESIUM TRANSPORTER MGTE"/>
    <property type="match status" value="1"/>
</dbReference>
<feature type="transmembrane region" description="Helical" evidence="9">
    <location>
        <begin position="359"/>
        <end position="380"/>
    </location>
</feature>
<evidence type="ECO:0000256" key="2">
    <source>
        <dbReference type="ARBA" id="ARBA00009749"/>
    </source>
</evidence>
<comment type="subunit">
    <text evidence="9">Homodimer.</text>
</comment>
<keyword evidence="3 9" id="KW-0813">Transport</keyword>
<evidence type="ECO:0000256" key="8">
    <source>
        <dbReference type="PROSITE-ProRule" id="PRU00703"/>
    </source>
</evidence>
<dbReference type="AlphaFoldDB" id="A0AAE4ZAN2"/>
<comment type="caution">
    <text evidence="11">The sequence shown here is derived from an EMBL/GenBank/DDBJ whole genome shotgun (WGS) entry which is preliminary data.</text>
</comment>
<dbReference type="GO" id="GO:0015095">
    <property type="term" value="F:magnesium ion transmembrane transporter activity"/>
    <property type="evidence" value="ECO:0007669"/>
    <property type="project" value="UniProtKB-UniRule"/>
</dbReference>
<dbReference type="InterPro" id="IPR038076">
    <property type="entry name" value="MgtE_N_sf"/>
</dbReference>
<dbReference type="PROSITE" id="PS51371">
    <property type="entry name" value="CBS"/>
    <property type="match status" value="2"/>
</dbReference>
<gene>
    <name evidence="11" type="primary">mgtE</name>
    <name evidence="11" type="ORF">GWO12_05855</name>
</gene>
<dbReference type="GO" id="GO:0005886">
    <property type="term" value="C:plasma membrane"/>
    <property type="evidence" value="ECO:0007669"/>
    <property type="project" value="UniProtKB-SubCell"/>
</dbReference>
<comment type="similarity">
    <text evidence="2 9">Belongs to the SLC41A transporter family.</text>
</comment>
<evidence type="ECO:0000259" key="10">
    <source>
        <dbReference type="PROSITE" id="PS51371"/>
    </source>
</evidence>
<keyword evidence="5 9" id="KW-0460">Magnesium</keyword>
<evidence type="ECO:0000256" key="6">
    <source>
        <dbReference type="ARBA" id="ARBA00022989"/>
    </source>
</evidence>
<sequence>MSEAQVHEANVERVRQLLEAGDAAKLHQYLEAFHPSDIADVIESLDDEQRASVLAVLSDEVASATLAEMEEEEHPEELLVADPERVAELVRELSADDAADIIGDLPSAAQQEVLAQLPLTDAAELRDLLAYDEETAGGVMTTDVVSVAESASVNEAIEEIRRQAAEGEDFYSVFVVDRDGRLLGTVSLQDLVLSQPTRRINEVIEPVLTAVPVSMDQEEVARVMSRYNLVSIPVVDPAQRLIGRITFDDVMDIVEAETTEDILRFSGSSAEEYLAGGVGQAIKNRLPWLALALLTTSVAAVVIYLFRSVVEQAVILAAIMPVIAALGGNAGTQALAVTVRRLALDPDRHGTWRVVGKELAVGLVNGAVIGSLAAIIGYLIPEGSVYLGFVVMFAMWGNLIVAGFAGAFVPVLLEKLGADPAVASSVFFTALTDIFGFFFLLGLASWILLPQLG</sequence>
<comment type="function">
    <text evidence="9">Acts as a magnesium transporter.</text>
</comment>
<dbReference type="Pfam" id="PF00571">
    <property type="entry name" value="CBS"/>
    <property type="match status" value="2"/>
</dbReference>
<keyword evidence="4 9" id="KW-0812">Transmembrane</keyword>
<dbReference type="PANTHER" id="PTHR43773">
    <property type="entry name" value="MAGNESIUM TRANSPORTER MGTE"/>
    <property type="match status" value="1"/>
</dbReference>
<protein>
    <recommendedName>
        <fullName evidence="9">Magnesium transporter MgtE</fullName>
    </recommendedName>
</protein>
<keyword evidence="7 9" id="KW-0472">Membrane</keyword>
<dbReference type="GO" id="GO:0046872">
    <property type="term" value="F:metal ion binding"/>
    <property type="evidence" value="ECO:0007669"/>
    <property type="project" value="UniProtKB-KW"/>
</dbReference>
<dbReference type="InterPro" id="IPR036739">
    <property type="entry name" value="SLC41_membr_dom_sf"/>
</dbReference>
<keyword evidence="6 9" id="KW-1133">Transmembrane helix</keyword>
<evidence type="ECO:0000256" key="5">
    <source>
        <dbReference type="ARBA" id="ARBA00022842"/>
    </source>
</evidence>
<feature type="transmembrane region" description="Helical" evidence="9">
    <location>
        <begin position="425"/>
        <end position="449"/>
    </location>
</feature>
<evidence type="ECO:0000256" key="7">
    <source>
        <dbReference type="ARBA" id="ARBA00023136"/>
    </source>
</evidence>
<dbReference type="EMBL" id="JAACAK010000046">
    <property type="protein sequence ID" value="NIR74621.1"/>
    <property type="molecule type" value="Genomic_DNA"/>
</dbReference>
<dbReference type="SUPFAM" id="SSF161093">
    <property type="entry name" value="MgtE membrane domain-like"/>
    <property type="match status" value="1"/>
</dbReference>
<dbReference type="InterPro" id="IPR046342">
    <property type="entry name" value="CBS_dom_sf"/>
</dbReference>
<dbReference type="Pfam" id="PF01769">
    <property type="entry name" value="MgtE"/>
    <property type="match status" value="1"/>
</dbReference>
<dbReference type="InterPro" id="IPR000644">
    <property type="entry name" value="CBS_dom"/>
</dbReference>
<accession>A0AAE4ZAN2</accession>
<dbReference type="Pfam" id="PF03448">
    <property type="entry name" value="MgtE_N"/>
    <property type="match status" value="1"/>
</dbReference>
<comment type="subcellular location">
    <subcellularLocation>
        <location evidence="9">Cell membrane</location>
        <topology evidence="9">Multi-pass membrane protein</topology>
    </subcellularLocation>
    <subcellularLocation>
        <location evidence="1">Membrane</location>
        <topology evidence="1">Multi-pass membrane protein</topology>
    </subcellularLocation>
</comment>
<evidence type="ECO:0000256" key="9">
    <source>
        <dbReference type="RuleBase" id="RU362011"/>
    </source>
</evidence>
<evidence type="ECO:0000313" key="12">
    <source>
        <dbReference type="Proteomes" id="UP000702544"/>
    </source>
</evidence>
<dbReference type="InterPro" id="IPR006669">
    <property type="entry name" value="MgtE_transporter"/>
</dbReference>
<dbReference type="Gene3D" id="1.10.357.20">
    <property type="entry name" value="SLC41 divalent cation transporters, integral membrane domain"/>
    <property type="match status" value="1"/>
</dbReference>
<dbReference type="SMART" id="SM00924">
    <property type="entry name" value="MgtE_N"/>
    <property type="match status" value="1"/>
</dbReference>